<accession>A0A4Z2D6G1</accession>
<evidence type="ECO:0000313" key="3">
    <source>
        <dbReference type="Proteomes" id="UP000311919"/>
    </source>
</evidence>
<feature type="region of interest" description="Disordered" evidence="1">
    <location>
        <begin position="67"/>
        <end position="91"/>
    </location>
</feature>
<protein>
    <submittedName>
        <fullName evidence="2">Uncharacterized protein</fullName>
    </submittedName>
</protein>
<proteinExistence type="predicted"/>
<evidence type="ECO:0000256" key="1">
    <source>
        <dbReference type="SAM" id="MobiDB-lite"/>
    </source>
</evidence>
<organism evidence="2 3">
    <name type="scientific">Schistosoma japonicum</name>
    <name type="common">Blood fluke</name>
    <dbReference type="NCBI Taxonomy" id="6182"/>
    <lineage>
        <taxon>Eukaryota</taxon>
        <taxon>Metazoa</taxon>
        <taxon>Spiralia</taxon>
        <taxon>Lophotrochozoa</taxon>
        <taxon>Platyhelminthes</taxon>
        <taxon>Trematoda</taxon>
        <taxon>Digenea</taxon>
        <taxon>Strigeidida</taxon>
        <taxon>Schistosomatoidea</taxon>
        <taxon>Schistosomatidae</taxon>
        <taxon>Schistosoma</taxon>
    </lineage>
</organism>
<dbReference type="EMBL" id="SKCS01000270">
    <property type="protein sequence ID" value="TNN12061.1"/>
    <property type="molecule type" value="Genomic_DNA"/>
</dbReference>
<comment type="caution">
    <text evidence="2">The sequence shown here is derived from an EMBL/GenBank/DDBJ whole genome shotgun (WGS) entry which is preliminary data.</text>
</comment>
<sequence>MPTYNTNNNWITSDSSNSTFNNQQISDILLDKLKQNSVASFIEKVSKISNILDIIIAGTIVTAADTAADDDKEMQSESFIRNRSKPYPIQQ</sequence>
<gene>
    <name evidence="2" type="ORF">EWB00_004108</name>
</gene>
<dbReference type="AlphaFoldDB" id="A0A4Z2D6G1"/>
<keyword evidence="3" id="KW-1185">Reference proteome</keyword>
<dbReference type="Proteomes" id="UP000311919">
    <property type="component" value="Unassembled WGS sequence"/>
</dbReference>
<evidence type="ECO:0000313" key="2">
    <source>
        <dbReference type="EMBL" id="TNN12061.1"/>
    </source>
</evidence>
<reference evidence="2 3" key="1">
    <citation type="submission" date="2019-03" db="EMBL/GenBank/DDBJ databases">
        <title>An improved genome assembly of the fluke Schistosoma japonicum.</title>
        <authorList>
            <person name="Hu W."/>
            <person name="Luo F."/>
            <person name="Yin M."/>
            <person name="Mo X."/>
            <person name="Sun C."/>
            <person name="Wu Q."/>
            <person name="Zhu B."/>
            <person name="Xiang M."/>
            <person name="Wang J."/>
            <person name="Wang Y."/>
            <person name="Zhang T."/>
            <person name="Xu B."/>
            <person name="Zheng H."/>
            <person name="Feng Z."/>
        </authorList>
    </citation>
    <scope>NUCLEOTIDE SEQUENCE [LARGE SCALE GENOMIC DNA]</scope>
    <source>
        <strain evidence="2">HuSjv2</strain>
        <tissue evidence="2">Worms</tissue>
    </source>
</reference>
<name>A0A4Z2D6G1_SCHJA</name>